<protein>
    <submittedName>
        <fullName evidence="1">Uncharacterized protein</fullName>
    </submittedName>
</protein>
<organism evidence="1 2">
    <name type="scientific">Octopus vulgaris</name>
    <name type="common">Common octopus</name>
    <dbReference type="NCBI Taxonomy" id="6645"/>
    <lineage>
        <taxon>Eukaryota</taxon>
        <taxon>Metazoa</taxon>
        <taxon>Spiralia</taxon>
        <taxon>Lophotrochozoa</taxon>
        <taxon>Mollusca</taxon>
        <taxon>Cephalopoda</taxon>
        <taxon>Coleoidea</taxon>
        <taxon>Octopodiformes</taxon>
        <taxon>Octopoda</taxon>
        <taxon>Incirrata</taxon>
        <taxon>Octopodidae</taxon>
        <taxon>Octopus</taxon>
    </lineage>
</organism>
<sequence>MPSSHVLQMESLWGCSLSTTVIAETPSHAKRLIELDFSRLITSPPDYNYDPSCDYNFRIQFASPLFFLKRIHNSLDGSKMDFENGN</sequence>
<dbReference type="EMBL" id="OX597821">
    <property type="protein sequence ID" value="CAI9727054.1"/>
    <property type="molecule type" value="Genomic_DNA"/>
</dbReference>
<evidence type="ECO:0000313" key="2">
    <source>
        <dbReference type="Proteomes" id="UP001162480"/>
    </source>
</evidence>
<keyword evidence="2" id="KW-1185">Reference proteome</keyword>
<gene>
    <name evidence="1" type="ORF">OCTVUL_1B026649</name>
</gene>
<dbReference type="Proteomes" id="UP001162480">
    <property type="component" value="Chromosome 8"/>
</dbReference>
<evidence type="ECO:0000313" key="1">
    <source>
        <dbReference type="EMBL" id="CAI9727054.1"/>
    </source>
</evidence>
<accession>A0AA36F7D8</accession>
<name>A0AA36F7D8_OCTVU</name>
<dbReference type="AlphaFoldDB" id="A0AA36F7D8"/>
<proteinExistence type="predicted"/>
<reference evidence="1" key="1">
    <citation type="submission" date="2023-08" db="EMBL/GenBank/DDBJ databases">
        <authorList>
            <person name="Alioto T."/>
            <person name="Alioto T."/>
            <person name="Gomez Garrido J."/>
        </authorList>
    </citation>
    <scope>NUCLEOTIDE SEQUENCE</scope>
</reference>